<dbReference type="GO" id="GO:0015074">
    <property type="term" value="P:DNA integration"/>
    <property type="evidence" value="ECO:0007669"/>
    <property type="project" value="InterPro"/>
</dbReference>
<dbReference type="InterPro" id="IPR050951">
    <property type="entry name" value="Retrovirus_Pol_polyprotein"/>
</dbReference>
<gene>
    <name evidence="4" type="ORF">Plil01_001151300</name>
</gene>
<dbReference type="SUPFAM" id="SSF54160">
    <property type="entry name" value="Chromo domain-like"/>
    <property type="match status" value="1"/>
</dbReference>
<keyword evidence="5" id="KW-1185">Reference proteome</keyword>
<accession>A0A9W6U951</accession>
<dbReference type="OrthoDB" id="124152at2759"/>
<dbReference type="PROSITE" id="PS50994">
    <property type="entry name" value="INTEGRASE"/>
    <property type="match status" value="1"/>
</dbReference>
<sequence>MIVAHCGSQGHRGVNAMIQELEGFFDISNVQVKARAFCASCLLCCHVKGGNIIPRPYGELYRSSDRNEALRMDYLYVGKYDDTSDYILVLKDDYSHFCELIPCKKATALIAAESILQWSMRFRMPRILISDTASHFKNELLAELCRCTHTEQNFMVAYCPWINGSIERINRDILQVLRVMIFEFKLKQAQWIDIIPLVQANLNQTPAQSLANLSPIEVFTGMERFSPLQSIVVSSGTHKEQVVTLEDLSIHSREINWHFVKQCTSCTRKLQQQKPSRPIAINEISVLHTPSTFMWVTVCCGRELSQGSNQTNYLSSGLVSSVLKHYADSSFEVTEEVVEHIANQDIYLTVREFVEHRRSDQHGYEILVAWKGLEKIENSWEPIKTMHEDVKVKLQQYVDQIGDPQLAAHMRKLNSGSCDHGAHERPTDLVQPTPEVPLKSVNGKALTDNMTKFSVKTLQSRRLEWASAPIRSRGHRCRPVRGWATLDAFESSANVVVSLLQENSISSTGNADF</sequence>
<dbReference type="Gene3D" id="2.40.50.40">
    <property type="match status" value="1"/>
</dbReference>
<dbReference type="PROSITE" id="PS50013">
    <property type="entry name" value="CHROMO_2"/>
    <property type="match status" value="1"/>
</dbReference>
<dbReference type="Proteomes" id="UP001165083">
    <property type="component" value="Unassembled WGS sequence"/>
</dbReference>
<dbReference type="InterPro" id="IPR036397">
    <property type="entry name" value="RNaseH_sf"/>
</dbReference>
<evidence type="ECO:0000259" key="3">
    <source>
        <dbReference type="PROSITE" id="PS50994"/>
    </source>
</evidence>
<evidence type="ECO:0000313" key="4">
    <source>
        <dbReference type="EMBL" id="GMF27523.1"/>
    </source>
</evidence>
<proteinExistence type="predicted"/>
<dbReference type="PANTHER" id="PTHR37984">
    <property type="entry name" value="PROTEIN CBG26694"/>
    <property type="match status" value="1"/>
</dbReference>
<dbReference type="GO" id="GO:0003676">
    <property type="term" value="F:nucleic acid binding"/>
    <property type="evidence" value="ECO:0007669"/>
    <property type="project" value="InterPro"/>
</dbReference>
<dbReference type="SUPFAM" id="SSF53098">
    <property type="entry name" value="Ribonuclease H-like"/>
    <property type="match status" value="1"/>
</dbReference>
<organism evidence="4 5">
    <name type="scientific">Phytophthora lilii</name>
    <dbReference type="NCBI Taxonomy" id="2077276"/>
    <lineage>
        <taxon>Eukaryota</taxon>
        <taxon>Sar</taxon>
        <taxon>Stramenopiles</taxon>
        <taxon>Oomycota</taxon>
        <taxon>Peronosporomycetes</taxon>
        <taxon>Peronosporales</taxon>
        <taxon>Peronosporaceae</taxon>
        <taxon>Phytophthora</taxon>
    </lineage>
</organism>
<reference evidence="4" key="1">
    <citation type="submission" date="2023-04" db="EMBL/GenBank/DDBJ databases">
        <title>Phytophthora lilii NBRC 32176.</title>
        <authorList>
            <person name="Ichikawa N."/>
            <person name="Sato H."/>
            <person name="Tonouchi N."/>
        </authorList>
    </citation>
    <scope>NUCLEOTIDE SEQUENCE</scope>
    <source>
        <strain evidence="4">NBRC 32176</strain>
    </source>
</reference>
<dbReference type="InterPro" id="IPR012337">
    <property type="entry name" value="RNaseH-like_sf"/>
</dbReference>
<name>A0A9W6U951_9STRA</name>
<evidence type="ECO:0000259" key="2">
    <source>
        <dbReference type="PROSITE" id="PS50013"/>
    </source>
</evidence>
<dbReference type="Gene3D" id="3.30.420.10">
    <property type="entry name" value="Ribonuclease H-like superfamily/Ribonuclease H"/>
    <property type="match status" value="1"/>
</dbReference>
<feature type="region of interest" description="Disordered" evidence="1">
    <location>
        <begin position="417"/>
        <end position="436"/>
    </location>
</feature>
<feature type="domain" description="Chromo" evidence="2">
    <location>
        <begin position="348"/>
        <end position="397"/>
    </location>
</feature>
<dbReference type="InterPro" id="IPR001584">
    <property type="entry name" value="Integrase_cat-core"/>
</dbReference>
<dbReference type="InterPro" id="IPR016197">
    <property type="entry name" value="Chromo-like_dom_sf"/>
</dbReference>
<evidence type="ECO:0000256" key="1">
    <source>
        <dbReference type="SAM" id="MobiDB-lite"/>
    </source>
</evidence>
<dbReference type="EMBL" id="BSXW01000665">
    <property type="protein sequence ID" value="GMF27523.1"/>
    <property type="molecule type" value="Genomic_DNA"/>
</dbReference>
<dbReference type="InterPro" id="IPR000953">
    <property type="entry name" value="Chromo/chromo_shadow_dom"/>
</dbReference>
<protein>
    <submittedName>
        <fullName evidence="4">Unnamed protein product</fullName>
    </submittedName>
</protein>
<dbReference type="AlphaFoldDB" id="A0A9W6U951"/>
<comment type="caution">
    <text evidence="4">The sequence shown here is derived from an EMBL/GenBank/DDBJ whole genome shotgun (WGS) entry which is preliminary data.</text>
</comment>
<evidence type="ECO:0000313" key="5">
    <source>
        <dbReference type="Proteomes" id="UP001165083"/>
    </source>
</evidence>
<dbReference type="PANTHER" id="PTHR37984:SF12">
    <property type="entry name" value="RIBONUCLEASE H"/>
    <property type="match status" value="1"/>
</dbReference>
<feature type="domain" description="Integrase catalytic" evidence="3">
    <location>
        <begin position="52"/>
        <end position="223"/>
    </location>
</feature>